<evidence type="ECO:0000256" key="1">
    <source>
        <dbReference type="ARBA" id="ARBA00023015"/>
    </source>
</evidence>
<accession>A0A291QSR5</accession>
<evidence type="ECO:0000259" key="4">
    <source>
        <dbReference type="PROSITE" id="PS01124"/>
    </source>
</evidence>
<dbReference type="Proteomes" id="UP000220133">
    <property type="component" value="Chromosome"/>
</dbReference>
<dbReference type="SUPFAM" id="SSF46689">
    <property type="entry name" value="Homeodomain-like"/>
    <property type="match status" value="2"/>
</dbReference>
<dbReference type="GO" id="GO:0043565">
    <property type="term" value="F:sequence-specific DNA binding"/>
    <property type="evidence" value="ECO:0007669"/>
    <property type="project" value="InterPro"/>
</dbReference>
<dbReference type="Gene3D" id="2.60.120.10">
    <property type="entry name" value="Jelly Rolls"/>
    <property type="match status" value="1"/>
</dbReference>
<evidence type="ECO:0000256" key="3">
    <source>
        <dbReference type="ARBA" id="ARBA00023163"/>
    </source>
</evidence>
<dbReference type="Pfam" id="PF02311">
    <property type="entry name" value="AraC_binding"/>
    <property type="match status" value="1"/>
</dbReference>
<dbReference type="PRINTS" id="PR00032">
    <property type="entry name" value="HTHARAC"/>
</dbReference>
<dbReference type="Pfam" id="PF12833">
    <property type="entry name" value="HTH_18"/>
    <property type="match status" value="1"/>
</dbReference>
<dbReference type="SUPFAM" id="SSF51215">
    <property type="entry name" value="Regulatory protein AraC"/>
    <property type="match status" value="1"/>
</dbReference>
<dbReference type="Gene3D" id="1.10.10.60">
    <property type="entry name" value="Homeodomain-like"/>
    <property type="match status" value="2"/>
</dbReference>
<dbReference type="GO" id="GO:0003700">
    <property type="term" value="F:DNA-binding transcription factor activity"/>
    <property type="evidence" value="ECO:0007669"/>
    <property type="project" value="InterPro"/>
</dbReference>
<protein>
    <submittedName>
        <fullName evidence="5">AraC family transcriptional regulator</fullName>
    </submittedName>
</protein>
<organism evidence="5 6">
    <name type="scientific">Chitinophaga caeni</name>
    <dbReference type="NCBI Taxonomy" id="2029983"/>
    <lineage>
        <taxon>Bacteria</taxon>
        <taxon>Pseudomonadati</taxon>
        <taxon>Bacteroidota</taxon>
        <taxon>Chitinophagia</taxon>
        <taxon>Chitinophagales</taxon>
        <taxon>Chitinophagaceae</taxon>
        <taxon>Chitinophaga</taxon>
    </lineage>
</organism>
<dbReference type="InterPro" id="IPR003313">
    <property type="entry name" value="AraC-bd"/>
</dbReference>
<reference evidence="5 6" key="1">
    <citation type="submission" date="2017-10" db="EMBL/GenBank/DDBJ databases">
        <title>Paenichitinophaga pekingensis gen. nov., sp. nov., isolated from activated sludge.</title>
        <authorList>
            <person name="Jin D."/>
            <person name="Kong X."/>
            <person name="Deng Y."/>
            <person name="Bai Z."/>
        </authorList>
    </citation>
    <scope>NUCLEOTIDE SEQUENCE [LARGE SCALE GENOMIC DNA]</scope>
    <source>
        <strain evidence="5 6">13</strain>
    </source>
</reference>
<dbReference type="InterPro" id="IPR009057">
    <property type="entry name" value="Homeodomain-like_sf"/>
</dbReference>
<evidence type="ECO:0000313" key="6">
    <source>
        <dbReference type="Proteomes" id="UP000220133"/>
    </source>
</evidence>
<dbReference type="SMART" id="SM00342">
    <property type="entry name" value="HTH_ARAC"/>
    <property type="match status" value="1"/>
</dbReference>
<dbReference type="InterPro" id="IPR014710">
    <property type="entry name" value="RmlC-like_jellyroll"/>
</dbReference>
<dbReference type="InterPro" id="IPR020449">
    <property type="entry name" value="Tscrpt_reg_AraC-type_HTH"/>
</dbReference>
<dbReference type="AlphaFoldDB" id="A0A291QSR5"/>
<dbReference type="EMBL" id="CP023777">
    <property type="protein sequence ID" value="ATL46985.1"/>
    <property type="molecule type" value="Genomic_DNA"/>
</dbReference>
<keyword evidence="2" id="KW-0238">DNA-binding</keyword>
<dbReference type="KEGG" id="cbae:COR50_07195"/>
<keyword evidence="6" id="KW-1185">Reference proteome</keyword>
<keyword evidence="1" id="KW-0805">Transcription regulation</keyword>
<keyword evidence="3" id="KW-0804">Transcription</keyword>
<dbReference type="PROSITE" id="PS01124">
    <property type="entry name" value="HTH_ARAC_FAMILY_2"/>
    <property type="match status" value="1"/>
</dbReference>
<sequence length="286" mass="33489">MKQELLHAPYSISYITLDEGPEPAHRHHFFELVYIISGTGTQCINQSKFDYHDGHMFLVTPEDCHSFDIKSTTTFFFLKFNNIYLKDSGIPGENIQRLEYILQNASHKQGCILKNLTDKQLVRPVVEAIIRETINQDIYNRELIQQLVNTLIVVVARNIAKFQQLDVSEQTEAKALDILHYIQNNIYDPEKLKADHLGKQFNISSAYLSRYFKQHTGETMQQYLGNYKTQLIVHRLLHSDKRITEIANEFNFTDESHFNKYFKKQKGLSPKEFRKQAREKVVEKMA</sequence>
<dbReference type="PANTHER" id="PTHR43280">
    <property type="entry name" value="ARAC-FAMILY TRANSCRIPTIONAL REGULATOR"/>
    <property type="match status" value="1"/>
</dbReference>
<dbReference type="PANTHER" id="PTHR43280:SF2">
    <property type="entry name" value="HTH-TYPE TRANSCRIPTIONAL REGULATOR EXSA"/>
    <property type="match status" value="1"/>
</dbReference>
<dbReference type="RefSeq" id="WP_098193370.1">
    <property type="nucleotide sequence ID" value="NZ_CP023777.1"/>
</dbReference>
<gene>
    <name evidence="5" type="ORF">COR50_07195</name>
</gene>
<proteinExistence type="predicted"/>
<evidence type="ECO:0000256" key="2">
    <source>
        <dbReference type="ARBA" id="ARBA00023125"/>
    </source>
</evidence>
<dbReference type="InterPro" id="IPR018060">
    <property type="entry name" value="HTH_AraC"/>
</dbReference>
<dbReference type="InterPro" id="IPR037923">
    <property type="entry name" value="HTH-like"/>
</dbReference>
<name>A0A291QSR5_9BACT</name>
<dbReference type="OrthoDB" id="636258at2"/>
<feature type="domain" description="HTH araC/xylS-type" evidence="4">
    <location>
        <begin position="176"/>
        <end position="276"/>
    </location>
</feature>
<evidence type="ECO:0000313" key="5">
    <source>
        <dbReference type="EMBL" id="ATL46985.1"/>
    </source>
</evidence>